<dbReference type="InterPro" id="IPR039266">
    <property type="entry name" value="EN-1/SPM"/>
</dbReference>
<proteinExistence type="predicted"/>
<dbReference type="PANTHER" id="PTHR33157:SF5">
    <property type="entry name" value="OS09G0314100 PROTEIN"/>
    <property type="match status" value="1"/>
</dbReference>
<feature type="region of interest" description="Disordered" evidence="1">
    <location>
        <begin position="227"/>
        <end position="283"/>
    </location>
</feature>
<protein>
    <submittedName>
        <fullName evidence="2">Uncharacterized protein</fullName>
    </submittedName>
</protein>
<organism evidence="2 3">
    <name type="scientific">Miscanthus lutarioriparius</name>
    <dbReference type="NCBI Taxonomy" id="422564"/>
    <lineage>
        <taxon>Eukaryota</taxon>
        <taxon>Viridiplantae</taxon>
        <taxon>Streptophyta</taxon>
        <taxon>Embryophyta</taxon>
        <taxon>Tracheophyta</taxon>
        <taxon>Spermatophyta</taxon>
        <taxon>Magnoliopsida</taxon>
        <taxon>Liliopsida</taxon>
        <taxon>Poales</taxon>
        <taxon>Poaceae</taxon>
        <taxon>PACMAD clade</taxon>
        <taxon>Panicoideae</taxon>
        <taxon>Andropogonodae</taxon>
        <taxon>Andropogoneae</taxon>
        <taxon>Saccharinae</taxon>
        <taxon>Miscanthus</taxon>
    </lineage>
</organism>
<accession>A0A811PG77</accession>
<reference evidence="2" key="1">
    <citation type="submission" date="2020-10" db="EMBL/GenBank/DDBJ databases">
        <authorList>
            <person name="Han B."/>
            <person name="Lu T."/>
            <person name="Zhao Q."/>
            <person name="Huang X."/>
            <person name="Zhao Y."/>
        </authorList>
    </citation>
    <scope>NUCLEOTIDE SEQUENCE</scope>
</reference>
<name>A0A811PG77_9POAL</name>
<dbReference type="Proteomes" id="UP000604825">
    <property type="component" value="Unassembled WGS sequence"/>
</dbReference>
<dbReference type="OrthoDB" id="696191at2759"/>
<dbReference type="AlphaFoldDB" id="A0A811PG77"/>
<dbReference type="GO" id="GO:0032196">
    <property type="term" value="P:transposition"/>
    <property type="evidence" value="ECO:0007669"/>
    <property type="project" value="InterPro"/>
</dbReference>
<keyword evidence="3" id="KW-1185">Reference proteome</keyword>
<gene>
    <name evidence="2" type="ORF">NCGR_LOCUS26360</name>
</gene>
<feature type="compositionally biased region" description="Acidic residues" evidence="1">
    <location>
        <begin position="230"/>
        <end position="271"/>
    </location>
</feature>
<evidence type="ECO:0000313" key="2">
    <source>
        <dbReference type="EMBL" id="CAD6239388.1"/>
    </source>
</evidence>
<comment type="caution">
    <text evidence="2">The sequence shown here is derived from an EMBL/GenBank/DDBJ whole genome shotgun (WGS) entry which is preliminary data.</text>
</comment>
<evidence type="ECO:0000313" key="3">
    <source>
        <dbReference type="Proteomes" id="UP000604825"/>
    </source>
</evidence>
<dbReference type="EMBL" id="CAJGYO010000006">
    <property type="protein sequence ID" value="CAD6239388.1"/>
    <property type="molecule type" value="Genomic_DNA"/>
</dbReference>
<feature type="region of interest" description="Disordered" evidence="1">
    <location>
        <begin position="101"/>
        <end position="121"/>
    </location>
</feature>
<dbReference type="PANTHER" id="PTHR33157">
    <property type="entry name" value="AUTONOMOUS TRANSPOSABLE ELEMENT EN-1 MOSAIC PROTEIN-RELATED"/>
    <property type="match status" value="1"/>
</dbReference>
<evidence type="ECO:0000256" key="1">
    <source>
        <dbReference type="SAM" id="MobiDB-lite"/>
    </source>
</evidence>
<sequence length="292" mass="34031">MCLFQVKREDQQEADRVLDNYVRKKVKDILYQAHVDAVKVYYKDVLKQNLDDKLARPMELTYEQYLNGRVKWCKRAAWPSLCRYWCSEEFLTKQKRGQESRLSSDDIAQNHGGSRPFGETRQLLGEKFGPGSATDMNTFKVMKCGMKNADDTGRPGAISSHKAQKIVEVPENHKRHLAALQTNLQNFMECQFILFLVRATIHLYMLHVCCPLVHPMLVRTWMERTKRTEDEEDMDGSYMEGEDTEEDMNEEDMYEEDKGDEEDRDEEDIDDNNGGSNAGSYIDDFCDLGYIW</sequence>